<feature type="transmembrane region" description="Helical" evidence="1">
    <location>
        <begin position="434"/>
        <end position="457"/>
    </location>
</feature>
<dbReference type="Pfam" id="PF06808">
    <property type="entry name" value="DctM"/>
    <property type="match status" value="1"/>
</dbReference>
<dbReference type="PANTHER" id="PTHR43849:SF2">
    <property type="entry name" value="BLL3936 PROTEIN"/>
    <property type="match status" value="1"/>
</dbReference>
<evidence type="ECO:0000259" key="2">
    <source>
        <dbReference type="Pfam" id="PF06808"/>
    </source>
</evidence>
<dbReference type="EMBL" id="SLXQ01000001">
    <property type="protein sequence ID" value="TCP57018.1"/>
    <property type="molecule type" value="Genomic_DNA"/>
</dbReference>
<feature type="transmembrane region" description="Helical" evidence="1">
    <location>
        <begin position="299"/>
        <end position="318"/>
    </location>
</feature>
<keyword evidence="1" id="KW-1133">Transmembrane helix</keyword>
<reference evidence="3 4" key="1">
    <citation type="submission" date="2019-03" db="EMBL/GenBank/DDBJ databases">
        <title>Genomic Encyclopedia of Type Strains, Phase IV (KMG-IV): sequencing the most valuable type-strain genomes for metagenomic binning, comparative biology and taxonomic classification.</title>
        <authorList>
            <person name="Goeker M."/>
        </authorList>
    </citation>
    <scope>NUCLEOTIDE SEQUENCE [LARGE SCALE GENOMIC DNA]</scope>
    <source>
        <strain evidence="3 4">DSM 45765</strain>
    </source>
</reference>
<feature type="transmembrane region" description="Helical" evidence="1">
    <location>
        <begin position="492"/>
        <end position="514"/>
    </location>
</feature>
<feature type="transmembrane region" description="Helical" evidence="1">
    <location>
        <begin position="534"/>
        <end position="552"/>
    </location>
</feature>
<dbReference type="AlphaFoldDB" id="A0A4R2R5I5"/>
<dbReference type="InterPro" id="IPR010656">
    <property type="entry name" value="DctM"/>
</dbReference>
<evidence type="ECO:0000313" key="3">
    <source>
        <dbReference type="EMBL" id="TCP57018.1"/>
    </source>
</evidence>
<feature type="transmembrane region" description="Helical" evidence="1">
    <location>
        <begin position="276"/>
        <end position="293"/>
    </location>
</feature>
<evidence type="ECO:0000256" key="1">
    <source>
        <dbReference type="SAM" id="Phobius"/>
    </source>
</evidence>
<feature type="domain" description="TRAP C4-dicarboxylate transport system permease DctM subunit" evidence="2">
    <location>
        <begin position="116"/>
        <end position="549"/>
    </location>
</feature>
<keyword evidence="1" id="KW-0812">Transmembrane</keyword>
<organism evidence="3 4">
    <name type="scientific">Tamaricihabitans halophyticus</name>
    <dbReference type="NCBI Taxonomy" id="1262583"/>
    <lineage>
        <taxon>Bacteria</taxon>
        <taxon>Bacillati</taxon>
        <taxon>Actinomycetota</taxon>
        <taxon>Actinomycetes</taxon>
        <taxon>Pseudonocardiales</taxon>
        <taxon>Pseudonocardiaceae</taxon>
        <taxon>Tamaricihabitans</taxon>
    </lineage>
</organism>
<accession>A0A4R2R5I5</accession>
<sequence>MRNERCNTFWRTVVIAFTVLGVALTVCQVFFWQPFGISMLRHQFLYFVLAFFLSLVFLIYPARKSATGGVPWYDVLLFLASIVVNVYFGYNTEKIINFGWDYASPPLAVVFSFALWALVLEALRRCAGVAVTVIAGVSSIYPLFAEVIPIGFLQGIAFELDSAAQMHAMGTVSILGLPLQTAGSILIGFLLFGAALRYTGGATFFYQLAQSLLGGSRGGPAKVSVLSSGTLGMLSGSAVSNVLTTGPMTIPAMKRAGFPGKYAAGIEATASSGGTITPPIMGAAAFLMVSFVGVPYAEIALAAAIPAFLYFLGIFLQVDAHAGSTKLRGMPRAELPRFLPVLGGGWPYLLALFGLIALLVVYRNESQAPFIIVAALLLVSVLKRADRLTLRGFLDLVFGAGKTIAEIIGIIAGVGLIVGGLSMSGVSLSLARELVAVVGGSLVLMLIAGAVTSFVLGMGMTVSAVYVFLAIVLAPALVELGVNPIAAHLFVIYWATVSYITPPVALASFAAASIAGTKPMQTSLTAMRFGMVKYVIPFCFALNPVLVGQGGFGEVVFAFGMAILGVWLMACSFEGWLVGVGRRMHWVARLLGGLAGFAMLAPETTSSLLGLAAGIVVAAVTRLAPPLPEPVAQDVDPEPVSSERP</sequence>
<feature type="transmembrane region" description="Helical" evidence="1">
    <location>
        <begin position="12"/>
        <end position="32"/>
    </location>
</feature>
<feature type="transmembrane region" description="Helical" evidence="1">
    <location>
        <begin position="558"/>
        <end position="578"/>
    </location>
</feature>
<dbReference type="Proteomes" id="UP000294911">
    <property type="component" value="Unassembled WGS sequence"/>
</dbReference>
<dbReference type="PANTHER" id="PTHR43849">
    <property type="entry name" value="BLL3936 PROTEIN"/>
    <property type="match status" value="1"/>
</dbReference>
<keyword evidence="4" id="KW-1185">Reference proteome</keyword>
<feature type="transmembrane region" description="Helical" evidence="1">
    <location>
        <begin position="338"/>
        <end position="362"/>
    </location>
</feature>
<gene>
    <name evidence="3" type="ORF">EV191_101970</name>
</gene>
<comment type="caution">
    <text evidence="3">The sequence shown here is derived from an EMBL/GenBank/DDBJ whole genome shotgun (WGS) entry which is preliminary data.</text>
</comment>
<keyword evidence="1" id="KW-0472">Membrane</keyword>
<name>A0A4R2R5I5_9PSEU</name>
<feature type="transmembrane region" description="Helical" evidence="1">
    <location>
        <begin position="127"/>
        <end position="152"/>
    </location>
</feature>
<feature type="transmembrane region" description="Helical" evidence="1">
    <location>
        <begin position="368"/>
        <end position="386"/>
    </location>
</feature>
<feature type="transmembrane region" description="Helical" evidence="1">
    <location>
        <begin position="407"/>
        <end position="428"/>
    </location>
</feature>
<dbReference type="RefSeq" id="WP_207894387.1">
    <property type="nucleotide sequence ID" value="NZ_SLXQ01000001.1"/>
</dbReference>
<dbReference type="InterPro" id="IPR011853">
    <property type="entry name" value="TRAP_DctM-Dct_fused"/>
</dbReference>
<proteinExistence type="predicted"/>
<feature type="transmembrane region" description="Helical" evidence="1">
    <location>
        <begin position="172"/>
        <end position="196"/>
    </location>
</feature>
<feature type="transmembrane region" description="Helical" evidence="1">
    <location>
        <begin position="102"/>
        <end position="120"/>
    </location>
</feature>
<dbReference type="NCBIfam" id="TIGR02123">
    <property type="entry name" value="TRAP_fused"/>
    <property type="match status" value="1"/>
</dbReference>
<feature type="transmembrane region" description="Helical" evidence="1">
    <location>
        <begin position="44"/>
        <end position="60"/>
    </location>
</feature>
<protein>
    <submittedName>
        <fullName evidence="3">TRAP transporter 4TM/12TM fusion protein</fullName>
    </submittedName>
</protein>
<evidence type="ECO:0000313" key="4">
    <source>
        <dbReference type="Proteomes" id="UP000294911"/>
    </source>
</evidence>
<feature type="transmembrane region" description="Helical" evidence="1">
    <location>
        <begin position="464"/>
        <end position="486"/>
    </location>
</feature>
<feature type="transmembrane region" description="Helical" evidence="1">
    <location>
        <begin position="72"/>
        <end position="90"/>
    </location>
</feature>